<evidence type="ECO:0000256" key="6">
    <source>
        <dbReference type="ARBA" id="ARBA00022777"/>
    </source>
</evidence>
<feature type="domain" description="FAT" evidence="13">
    <location>
        <begin position="712"/>
        <end position="1278"/>
    </location>
</feature>
<dbReference type="Gene3D" id="1.25.40.10">
    <property type="entry name" value="Tetratricopeptide repeat domain"/>
    <property type="match status" value="1"/>
</dbReference>
<dbReference type="Pfam" id="PF23593">
    <property type="entry name" value="HEAT_ATR"/>
    <property type="match status" value="1"/>
</dbReference>
<feature type="compositionally biased region" description="Polar residues" evidence="11">
    <location>
        <begin position="2019"/>
        <end position="2058"/>
    </location>
</feature>
<dbReference type="InterPro" id="IPR057564">
    <property type="entry name" value="HEAT_ATR"/>
</dbReference>
<dbReference type="PROSITE" id="PS51189">
    <property type="entry name" value="FAT"/>
    <property type="match status" value="1"/>
</dbReference>
<dbReference type="SUPFAM" id="SSF48452">
    <property type="entry name" value="TPR-like"/>
    <property type="match status" value="1"/>
</dbReference>
<evidence type="ECO:0000256" key="4">
    <source>
        <dbReference type="ARBA" id="ARBA00022679"/>
    </source>
</evidence>
<dbReference type="InterPro" id="IPR039414">
    <property type="entry name" value="SMG1_PIKKc"/>
</dbReference>
<dbReference type="OrthoDB" id="381190at2759"/>
<feature type="domain" description="FATC" evidence="14">
    <location>
        <begin position="2080"/>
        <end position="2112"/>
    </location>
</feature>
<dbReference type="SUPFAM" id="SSF48371">
    <property type="entry name" value="ARM repeat"/>
    <property type="match status" value="1"/>
</dbReference>
<keyword evidence="8" id="KW-0866">Nonsense-mediated mRNA decay</keyword>
<dbReference type="InterPro" id="IPR014009">
    <property type="entry name" value="PIK_FAT"/>
</dbReference>
<feature type="non-terminal residue" evidence="15">
    <location>
        <position position="1"/>
    </location>
</feature>
<feature type="domain" description="PI3K/PI4K catalytic" evidence="12">
    <location>
        <begin position="1480"/>
        <end position="1823"/>
    </location>
</feature>
<dbReference type="Gene3D" id="3.30.1010.10">
    <property type="entry name" value="Phosphatidylinositol 3-kinase Catalytic Subunit, Chain A, domain 4"/>
    <property type="match status" value="1"/>
</dbReference>
<evidence type="ECO:0000256" key="2">
    <source>
        <dbReference type="ARBA" id="ARBA00012513"/>
    </source>
</evidence>
<dbReference type="InterPro" id="IPR011009">
    <property type="entry name" value="Kinase-like_dom_sf"/>
</dbReference>
<feature type="compositionally biased region" description="Acidic residues" evidence="11">
    <location>
        <begin position="1845"/>
        <end position="1858"/>
    </location>
</feature>
<dbReference type="Gene3D" id="1.10.1070.11">
    <property type="entry name" value="Phosphatidylinositol 3-/4-kinase, catalytic domain"/>
    <property type="match status" value="1"/>
</dbReference>
<comment type="catalytic activity">
    <reaction evidence="10">
        <text>L-seryl-[protein] + ATP = O-phospho-L-seryl-[protein] + ADP + H(+)</text>
        <dbReference type="Rhea" id="RHEA:17989"/>
        <dbReference type="Rhea" id="RHEA-COMP:9863"/>
        <dbReference type="Rhea" id="RHEA-COMP:11604"/>
        <dbReference type="ChEBI" id="CHEBI:15378"/>
        <dbReference type="ChEBI" id="CHEBI:29999"/>
        <dbReference type="ChEBI" id="CHEBI:30616"/>
        <dbReference type="ChEBI" id="CHEBI:83421"/>
        <dbReference type="ChEBI" id="CHEBI:456216"/>
        <dbReference type="EC" id="2.7.11.1"/>
    </reaction>
</comment>
<dbReference type="InterPro" id="IPR018936">
    <property type="entry name" value="PI3/4_kinase_CS"/>
</dbReference>
<keyword evidence="6" id="KW-0418">Kinase</keyword>
<comment type="caution">
    <text evidence="15">The sequence shown here is derived from an EMBL/GenBank/DDBJ whole genome shotgun (WGS) entry which is preliminary data.</text>
</comment>
<evidence type="ECO:0000259" key="13">
    <source>
        <dbReference type="PROSITE" id="PS51189"/>
    </source>
</evidence>
<dbReference type="Pfam" id="PF00454">
    <property type="entry name" value="PI3_PI4_kinase"/>
    <property type="match status" value="1"/>
</dbReference>
<dbReference type="PROSITE" id="PS50290">
    <property type="entry name" value="PI3_4_KINASE_3"/>
    <property type="match status" value="1"/>
</dbReference>
<dbReference type="SMART" id="SM01343">
    <property type="entry name" value="FATC"/>
    <property type="match status" value="1"/>
</dbReference>
<keyword evidence="7" id="KW-0067">ATP-binding</keyword>
<comment type="similarity">
    <text evidence="1">Belongs to the PI3/PI4-kinase family.</text>
</comment>
<dbReference type="SMART" id="SM01345">
    <property type="entry name" value="Rapamycin_bind"/>
    <property type="match status" value="1"/>
</dbReference>
<sequence length="2112" mass="241832">VYLAKNVMLSLISYKPNIYRAFQKDVYLYLTEQAKSDLYTGPQEYLQTLMRFIDFWDTDIDEDIIHHLLDPQISPLFQLRVNNRGNTKLNEGILVLLRFLNRIPTCEENRFYTNHKSIDQLIKAQRSMKRFFGTTTNNRPLKRAMEFIEQNDGAVSFDCVEQGNTVTELEVNFAIEDALLFNFLLLDSASVWPQLRFENSLTSLEMLCMAWTYKCNDLFDSCFQLLKDYWTRLNFLIDDVYEFEMVACLLTDLFENWTELNLHTRQSLSDFVKSLLAALYETENFQLNSSPLFKPIMSGFLFAAGVEKNNLLKESILKLIAHYCQIFGSSDIIDLILEHVQKSINNPHRKVQNASKDLLTSLNPFMISEVKKFDDTTAAFIQSIIMATPHTGSFRPVHYEIVMKHLGMAEHLIGSDDQQVLIASDPANTSEWARRLLHHCDTIGNMKNVNIFGELEEELDLGVIVDLINNSEPLLCYWAMWESARYCMLSRLRTPFGGPQQTFAAFERMLTSLVNNAELKECGGQNADFLRHLLLLLDRLELQISNASFGCATGTLPAVPRSSLIFFRTNKKTCHDYFSRIRHSIIAGAKIVGNDHLLIAHVIRILSELESNIPSMADIIPWFKELNEYLSELVEACIREQYMDLIYGMQAWYKKLVKKVYQLSSEFKEKWGFEGLIGPITRSGESSKATVTWFQVAALFASSRDEMAIKSLITLKSFISNDNYGILDMLDRQVVHFYTCLEDYDALQAMLDSGSTVINSFICDSLRSFNSGHEGFEKERSAAMSNIQKFVKTAPLESCLELARLDRFRNWVVSSDEKSAVTLNSDITVRLTERILQVLKDGIFTNISSLLELQLLQCDWNSLISSAKDWFDVTSGNIPNFHNLPPETKHWARLSTYFERLYKLNESNKIQGVSQCLGFIQLHSAKVARRQGNFTLAEKLINKAVLVSDTKYLALYERTKVLFTQSNYTQAMETINEVLVHTSSVPEYQELRSKAYLKVALYLKNSPVGEVTTLLKKLDTKLMEMSATDLQSSVENSIDFALEKSIENNTEDGRPWFEYATHYYKQGWRILDEVLRPHSAMPIIIWASEKIQLALEKADATIDKKQIQKMIFCLLTKYSSSIGDKKLVDCDFLSTSLRQIAPFLDAEGEISVLDTLDVLQKMVIDKFYASAQAYFRYLSLDIHNGNVSPQNCSTSMVITASLRILRILTKYGEALQNLYTEHIEIVRVDLWKQVIPQLFAQLNHPNEFIRQLIGKLISRICDEYPREIVYDVIVNSTSSKTNRDTKQSLTAIANRMVDRNELLWASTRRMAEELEKITVLLEEKWQNKIASLQFDVMQQFSKLDQEAELLTNSEDNSRERNFLGLYDTAMKFVIASIDRLFLETAENSVISTPHEQWFQKTYGKQLIRAYNLLQKPKSMKEYRHGWECFQKLHRDLMTETHKVRILELKDVSPYLSNMKRTLIGIPGCHKNDESCFIDTFGTSVIVLPTKTKPKKLDMKGTDGKKYSYLFKGLEDLHLDERVMQLLTTTNGLLSENGATALRGMKSRTYAVIPLSDHSGMIQWVNDATPFFALFKKWQKRESAAYMLLSNDKPSEAHMHALLQRPTENFTAKVATTLKAAGLRVTANRKHWPKEVLEQVYLELVKETPGDLLEKELYYSSSSATEWYKKSTSFARSLAVTSMIGYIIGLGDRHLDNMLIDFRSGEIIHIDYNVCFEKGRRLRVPELVPYRLTQNLHGALGITGVDGQFKTAAEETLRVLRKHKEVLVTLLDAFVYDPLVDWESEAVETGYRQMMELQTNLGLVATRITEKQAENEKEKSLILGSLASLQHNLHQWQESMLLEAESLNEEEGSEDDESILDNGASLPAADNDSPSFMGRLPIYLLREVKSHLSGVVSLISNSRSSIEGLCPLLESIIIIETDSDNELRPAQKSAKMALDSLSVLDMEFKKLDKQIKENNNYESEWSYSQLLEFIQLMIKSVQDFYSSLRILEEFGPDSSKNVASLTSDETGRLQDDYKPSDTTNYEGLDTYNETSQEEQNLNPNNGSQKPSNNKIPTNNHVTKLMKRIRSKLEGFDFGVQHKMSVSEQVTRSIEQATSVDNLCLMYEGWTSWV</sequence>
<evidence type="ECO:0000256" key="11">
    <source>
        <dbReference type="SAM" id="MobiDB-lite"/>
    </source>
</evidence>
<dbReference type="InterPro" id="IPR050517">
    <property type="entry name" value="DDR_Repair_Kinase"/>
</dbReference>
<dbReference type="GO" id="GO:0005634">
    <property type="term" value="C:nucleus"/>
    <property type="evidence" value="ECO:0007669"/>
    <property type="project" value="TreeGrafter"/>
</dbReference>
<dbReference type="Pfam" id="PF02260">
    <property type="entry name" value="FATC"/>
    <property type="match status" value="1"/>
</dbReference>
<evidence type="ECO:0000256" key="7">
    <source>
        <dbReference type="ARBA" id="ARBA00022840"/>
    </source>
</evidence>
<dbReference type="PANTHER" id="PTHR11139">
    <property type="entry name" value="ATAXIA TELANGIECTASIA MUTATED ATM -RELATED"/>
    <property type="match status" value="1"/>
</dbReference>
<dbReference type="SUPFAM" id="SSF56112">
    <property type="entry name" value="Protein kinase-like (PK-like)"/>
    <property type="match status" value="1"/>
</dbReference>
<dbReference type="InterPro" id="IPR016024">
    <property type="entry name" value="ARM-type_fold"/>
</dbReference>
<dbReference type="InterPro" id="IPR011990">
    <property type="entry name" value="TPR-like_helical_dom_sf"/>
</dbReference>
<evidence type="ECO:0000259" key="12">
    <source>
        <dbReference type="PROSITE" id="PS50290"/>
    </source>
</evidence>
<dbReference type="Proteomes" id="UP000603453">
    <property type="component" value="Unassembled WGS sequence"/>
</dbReference>
<dbReference type="InterPro" id="IPR000403">
    <property type="entry name" value="PI3/4_kinase_cat_dom"/>
</dbReference>
<evidence type="ECO:0000256" key="3">
    <source>
        <dbReference type="ARBA" id="ARBA00022527"/>
    </source>
</evidence>
<keyword evidence="4" id="KW-0808">Transferase</keyword>
<accession>A0A8H7RPB7</accession>
<dbReference type="InterPro" id="IPR031559">
    <property type="entry name" value="SMG1"/>
</dbReference>
<organism evidence="15 16">
    <name type="scientific">Mucor saturninus</name>
    <dbReference type="NCBI Taxonomy" id="64648"/>
    <lineage>
        <taxon>Eukaryota</taxon>
        <taxon>Fungi</taxon>
        <taxon>Fungi incertae sedis</taxon>
        <taxon>Mucoromycota</taxon>
        <taxon>Mucoromycotina</taxon>
        <taxon>Mucoromycetes</taxon>
        <taxon>Mucorales</taxon>
        <taxon>Mucorineae</taxon>
        <taxon>Mucoraceae</taxon>
        <taxon>Mucor</taxon>
    </lineage>
</organism>
<dbReference type="EMBL" id="JAEPRD010000003">
    <property type="protein sequence ID" value="KAG2213391.1"/>
    <property type="molecule type" value="Genomic_DNA"/>
</dbReference>
<keyword evidence="5" id="KW-0547">Nucleotide-binding</keyword>
<dbReference type="EC" id="2.7.11.1" evidence="2"/>
<dbReference type="InterPro" id="IPR036940">
    <property type="entry name" value="PI3/4_kinase_cat_sf"/>
</dbReference>
<dbReference type="GO" id="GO:0035556">
    <property type="term" value="P:intracellular signal transduction"/>
    <property type="evidence" value="ECO:0007669"/>
    <property type="project" value="UniProtKB-ARBA"/>
</dbReference>
<keyword evidence="3" id="KW-0723">Serine/threonine-protein kinase</keyword>
<feature type="compositionally biased region" description="Basic and acidic residues" evidence="11">
    <location>
        <begin position="2008"/>
        <end position="2018"/>
    </location>
</feature>
<gene>
    <name evidence="15" type="ORF">INT47_009064</name>
</gene>
<dbReference type="PANTHER" id="PTHR11139:SF71">
    <property type="entry name" value="SERINE_THREONINE-PROTEIN KINASE SMG1"/>
    <property type="match status" value="1"/>
</dbReference>
<dbReference type="SMART" id="SM00146">
    <property type="entry name" value="PI3Kc"/>
    <property type="match status" value="1"/>
</dbReference>
<feature type="compositionally biased region" description="Polar residues" evidence="11">
    <location>
        <begin position="1998"/>
        <end position="2007"/>
    </location>
</feature>
<dbReference type="GO" id="GO:0000184">
    <property type="term" value="P:nuclear-transcribed mRNA catabolic process, nonsense-mediated decay"/>
    <property type="evidence" value="ECO:0007669"/>
    <property type="project" value="UniProtKB-KW"/>
</dbReference>
<evidence type="ECO:0000313" key="16">
    <source>
        <dbReference type="Proteomes" id="UP000603453"/>
    </source>
</evidence>
<evidence type="ECO:0000256" key="10">
    <source>
        <dbReference type="ARBA" id="ARBA00048679"/>
    </source>
</evidence>
<reference evidence="15" key="1">
    <citation type="submission" date="2020-12" db="EMBL/GenBank/DDBJ databases">
        <title>Metabolic potential, ecology and presence of endohyphal bacteria is reflected in genomic diversity of Mucoromycotina.</title>
        <authorList>
            <person name="Muszewska A."/>
            <person name="Okrasinska A."/>
            <person name="Steczkiewicz K."/>
            <person name="Drgas O."/>
            <person name="Orlowska M."/>
            <person name="Perlinska-Lenart U."/>
            <person name="Aleksandrzak-Piekarczyk T."/>
            <person name="Szatraj K."/>
            <person name="Zielenkiewicz U."/>
            <person name="Pilsyk S."/>
            <person name="Malc E."/>
            <person name="Mieczkowski P."/>
            <person name="Kruszewska J.S."/>
            <person name="Biernat P."/>
            <person name="Pawlowska J."/>
        </authorList>
    </citation>
    <scope>NUCLEOTIDE SEQUENCE</scope>
    <source>
        <strain evidence="15">WA0000017839</strain>
    </source>
</reference>
<comment type="catalytic activity">
    <reaction evidence="9">
        <text>L-threonyl-[protein] + ATP = O-phospho-L-threonyl-[protein] + ADP + H(+)</text>
        <dbReference type="Rhea" id="RHEA:46608"/>
        <dbReference type="Rhea" id="RHEA-COMP:11060"/>
        <dbReference type="Rhea" id="RHEA-COMP:11605"/>
        <dbReference type="ChEBI" id="CHEBI:15378"/>
        <dbReference type="ChEBI" id="CHEBI:30013"/>
        <dbReference type="ChEBI" id="CHEBI:30616"/>
        <dbReference type="ChEBI" id="CHEBI:61977"/>
        <dbReference type="ChEBI" id="CHEBI:456216"/>
        <dbReference type="EC" id="2.7.11.1"/>
    </reaction>
</comment>
<dbReference type="GO" id="GO:0004674">
    <property type="term" value="F:protein serine/threonine kinase activity"/>
    <property type="evidence" value="ECO:0007669"/>
    <property type="project" value="UniProtKB-KW"/>
</dbReference>
<name>A0A8H7RPB7_9FUNG</name>
<feature type="region of interest" description="Disordered" evidence="11">
    <location>
        <begin position="1844"/>
        <end position="1871"/>
    </location>
</feature>
<evidence type="ECO:0000256" key="8">
    <source>
        <dbReference type="ARBA" id="ARBA00023161"/>
    </source>
</evidence>
<feature type="region of interest" description="Disordered" evidence="11">
    <location>
        <begin position="1998"/>
        <end position="2058"/>
    </location>
</feature>
<dbReference type="InterPro" id="IPR003152">
    <property type="entry name" value="FATC_dom"/>
</dbReference>
<evidence type="ECO:0000313" key="15">
    <source>
        <dbReference type="EMBL" id="KAG2213391.1"/>
    </source>
</evidence>
<evidence type="ECO:0000256" key="9">
    <source>
        <dbReference type="ARBA" id="ARBA00047899"/>
    </source>
</evidence>
<dbReference type="CDD" id="cd05170">
    <property type="entry name" value="PIKKc_SMG1"/>
    <property type="match status" value="1"/>
</dbReference>
<dbReference type="Pfam" id="PF15785">
    <property type="entry name" value="SMG1"/>
    <property type="match status" value="1"/>
</dbReference>
<dbReference type="GO" id="GO:0005524">
    <property type="term" value="F:ATP binding"/>
    <property type="evidence" value="ECO:0007669"/>
    <property type="project" value="UniProtKB-KW"/>
</dbReference>
<dbReference type="PROSITE" id="PS00916">
    <property type="entry name" value="PI3_4_KINASE_2"/>
    <property type="match status" value="1"/>
</dbReference>
<dbReference type="PROSITE" id="PS51190">
    <property type="entry name" value="FATC"/>
    <property type="match status" value="1"/>
</dbReference>
<proteinExistence type="inferred from homology"/>
<keyword evidence="16" id="KW-1185">Reference proteome</keyword>
<evidence type="ECO:0000256" key="1">
    <source>
        <dbReference type="ARBA" id="ARBA00011031"/>
    </source>
</evidence>
<evidence type="ECO:0000259" key="14">
    <source>
        <dbReference type="PROSITE" id="PS51190"/>
    </source>
</evidence>
<evidence type="ECO:0000256" key="5">
    <source>
        <dbReference type="ARBA" id="ARBA00022741"/>
    </source>
</evidence>
<protein>
    <recommendedName>
        <fullName evidence="2">non-specific serine/threonine protein kinase</fullName>
        <ecNumber evidence="2">2.7.11.1</ecNumber>
    </recommendedName>
</protein>